<dbReference type="AlphaFoldDB" id="A0A382DMT7"/>
<accession>A0A382DMT7</accession>
<dbReference type="PANTHER" id="PTHR43767">
    <property type="entry name" value="LONG-CHAIN-FATTY-ACID--COA LIGASE"/>
    <property type="match status" value="1"/>
</dbReference>
<dbReference type="Pfam" id="PF00501">
    <property type="entry name" value="AMP-binding"/>
    <property type="match status" value="1"/>
</dbReference>
<dbReference type="InterPro" id="IPR042099">
    <property type="entry name" value="ANL_N_sf"/>
</dbReference>
<evidence type="ECO:0000313" key="2">
    <source>
        <dbReference type="EMBL" id="SVB39332.1"/>
    </source>
</evidence>
<dbReference type="PANTHER" id="PTHR43767:SF1">
    <property type="entry name" value="NONRIBOSOMAL PEPTIDE SYNTHASE PES1 (EUROFUNG)-RELATED"/>
    <property type="match status" value="1"/>
</dbReference>
<dbReference type="InterPro" id="IPR000873">
    <property type="entry name" value="AMP-dep_synth/lig_dom"/>
</dbReference>
<evidence type="ECO:0000259" key="1">
    <source>
        <dbReference type="Pfam" id="PF00501"/>
    </source>
</evidence>
<dbReference type="EMBL" id="UINC01040027">
    <property type="protein sequence ID" value="SVB39332.1"/>
    <property type="molecule type" value="Genomic_DNA"/>
</dbReference>
<dbReference type="InterPro" id="IPR050237">
    <property type="entry name" value="ATP-dep_AMP-bd_enzyme"/>
</dbReference>
<organism evidence="2">
    <name type="scientific">marine metagenome</name>
    <dbReference type="NCBI Taxonomy" id="408172"/>
    <lineage>
        <taxon>unclassified sequences</taxon>
        <taxon>metagenomes</taxon>
        <taxon>ecological metagenomes</taxon>
    </lineage>
</organism>
<gene>
    <name evidence="2" type="ORF">METZ01_LOCUS192186</name>
</gene>
<name>A0A382DMT7_9ZZZZ</name>
<dbReference type="SUPFAM" id="SSF56801">
    <property type="entry name" value="Acetyl-CoA synthetase-like"/>
    <property type="match status" value="1"/>
</dbReference>
<reference evidence="2" key="1">
    <citation type="submission" date="2018-05" db="EMBL/GenBank/DDBJ databases">
        <authorList>
            <person name="Lanie J.A."/>
            <person name="Ng W.-L."/>
            <person name="Kazmierczak K.M."/>
            <person name="Andrzejewski T.M."/>
            <person name="Davidsen T.M."/>
            <person name="Wayne K.J."/>
            <person name="Tettelin H."/>
            <person name="Glass J.I."/>
            <person name="Rusch D."/>
            <person name="Podicherti R."/>
            <person name="Tsui H.-C.T."/>
            <person name="Winkler M.E."/>
        </authorList>
    </citation>
    <scope>NUCLEOTIDE SEQUENCE</scope>
</reference>
<feature type="domain" description="AMP-dependent synthetase/ligase" evidence="1">
    <location>
        <begin position="25"/>
        <end position="180"/>
    </location>
</feature>
<feature type="non-terminal residue" evidence="2">
    <location>
        <position position="180"/>
    </location>
</feature>
<proteinExistence type="predicted"/>
<protein>
    <recommendedName>
        <fullName evidence="1">AMP-dependent synthetase/ligase domain-containing protein</fullName>
    </recommendedName>
</protein>
<sequence>MTNENSQRAPELQRPEFESMVHMLAHAAKEHPDHTAVISGENEITFADYYACVAGLANNLIEMDAKNERVIVLKANSIETAVAANAVWAAGAQVVMFNPLYTENELRPLIEDASPTVILCDVIHVEILAPLAEANGVTHFYTFDDERVDINQWRGKRDLKLPEPMPKSADLALLAYTGGT</sequence>
<dbReference type="Gene3D" id="3.40.50.12780">
    <property type="entry name" value="N-terminal domain of ligase-like"/>
    <property type="match status" value="1"/>
</dbReference>